<dbReference type="STRING" id="1121316.SAMN02745207_01313"/>
<dbReference type="AlphaFoldDB" id="A0A1M5TI47"/>
<proteinExistence type="inferred from homology"/>
<sequence>MGKKIFRSAKFILECVLDVIYAKDDICPGCDESIIDNQQLCSNCISKIKVCNEIMLLEKEIEKTICYTFSYYSGIIKKLILNLKYKSDFKSGNILAELLHNYVVKNNLQFDCITFVPSSKKALKKRGYNQSEFLAKKIGARCNVKTIKTMYKICETKDQIGLNKEQRWENLKNSFRIRNNIDLTGKIILLVDDVITTGATSFLCCEQLIQSNAKQVIVLSVAKGRI</sequence>
<gene>
    <name evidence="2" type="ORF">SAMN02745207_01313</name>
</gene>
<dbReference type="Gene3D" id="3.40.50.2020">
    <property type="match status" value="1"/>
</dbReference>
<accession>A0A1M5TI47</accession>
<evidence type="ECO:0000313" key="3">
    <source>
        <dbReference type="Proteomes" id="UP000184447"/>
    </source>
</evidence>
<evidence type="ECO:0000256" key="1">
    <source>
        <dbReference type="ARBA" id="ARBA00008007"/>
    </source>
</evidence>
<keyword evidence="3" id="KW-1185">Reference proteome</keyword>
<evidence type="ECO:0000313" key="2">
    <source>
        <dbReference type="EMBL" id="SHH50340.1"/>
    </source>
</evidence>
<protein>
    <submittedName>
        <fullName evidence="2">Competence protein ComFC</fullName>
    </submittedName>
</protein>
<dbReference type="SUPFAM" id="SSF53271">
    <property type="entry name" value="PRTase-like"/>
    <property type="match status" value="1"/>
</dbReference>
<dbReference type="EMBL" id="FQXM01000006">
    <property type="protein sequence ID" value="SHH50340.1"/>
    <property type="molecule type" value="Genomic_DNA"/>
</dbReference>
<organism evidence="2 3">
    <name type="scientific">Clostridium grantii DSM 8605</name>
    <dbReference type="NCBI Taxonomy" id="1121316"/>
    <lineage>
        <taxon>Bacteria</taxon>
        <taxon>Bacillati</taxon>
        <taxon>Bacillota</taxon>
        <taxon>Clostridia</taxon>
        <taxon>Eubacteriales</taxon>
        <taxon>Clostridiaceae</taxon>
        <taxon>Clostridium</taxon>
    </lineage>
</organism>
<comment type="similarity">
    <text evidence="1">Belongs to the ComF/GntX family.</text>
</comment>
<dbReference type="RefSeq" id="WP_073337637.1">
    <property type="nucleotide sequence ID" value="NZ_FQXM01000006.1"/>
</dbReference>
<dbReference type="PANTHER" id="PTHR47505">
    <property type="entry name" value="DNA UTILIZATION PROTEIN YHGH"/>
    <property type="match status" value="1"/>
</dbReference>
<dbReference type="InterPro" id="IPR051910">
    <property type="entry name" value="ComF/GntX_DNA_util-trans"/>
</dbReference>
<reference evidence="2 3" key="1">
    <citation type="submission" date="2016-11" db="EMBL/GenBank/DDBJ databases">
        <authorList>
            <person name="Jaros S."/>
            <person name="Januszkiewicz K."/>
            <person name="Wedrychowicz H."/>
        </authorList>
    </citation>
    <scope>NUCLEOTIDE SEQUENCE [LARGE SCALE GENOMIC DNA]</scope>
    <source>
        <strain evidence="2 3">DSM 8605</strain>
    </source>
</reference>
<name>A0A1M5TI47_9CLOT</name>
<dbReference type="PANTHER" id="PTHR47505:SF1">
    <property type="entry name" value="DNA UTILIZATION PROTEIN YHGH"/>
    <property type="match status" value="1"/>
</dbReference>
<dbReference type="Proteomes" id="UP000184447">
    <property type="component" value="Unassembled WGS sequence"/>
</dbReference>
<dbReference type="OrthoDB" id="9779910at2"/>
<dbReference type="InterPro" id="IPR000836">
    <property type="entry name" value="PRTase_dom"/>
</dbReference>
<dbReference type="InterPro" id="IPR029057">
    <property type="entry name" value="PRTase-like"/>
</dbReference>
<dbReference type="CDD" id="cd06223">
    <property type="entry name" value="PRTases_typeI"/>
    <property type="match status" value="1"/>
</dbReference>